<sequence length="104" mass="11555">MLKISEDLLSNNIVCLLMISLAAFVDNIIARRTLEHVYPNGHRFFDKCDQPTAISGENHPITSPALGEARGNVRLLLTKKPVPISALRAESPSHVWFSFLMEAV</sequence>
<organism evidence="1">
    <name type="scientific">Spodoptera frugiperda</name>
    <name type="common">Fall armyworm</name>
    <dbReference type="NCBI Taxonomy" id="7108"/>
    <lineage>
        <taxon>Eukaryota</taxon>
        <taxon>Metazoa</taxon>
        <taxon>Ecdysozoa</taxon>
        <taxon>Arthropoda</taxon>
        <taxon>Hexapoda</taxon>
        <taxon>Insecta</taxon>
        <taxon>Pterygota</taxon>
        <taxon>Neoptera</taxon>
        <taxon>Endopterygota</taxon>
        <taxon>Lepidoptera</taxon>
        <taxon>Glossata</taxon>
        <taxon>Ditrysia</taxon>
        <taxon>Noctuoidea</taxon>
        <taxon>Noctuidae</taxon>
        <taxon>Amphipyrinae</taxon>
        <taxon>Spodoptera</taxon>
    </lineage>
</organism>
<proteinExistence type="predicted"/>
<dbReference type="AlphaFoldDB" id="A0A2H1VMB5"/>
<gene>
    <name evidence="1" type="ORF">SFRICE_000464</name>
</gene>
<reference evidence="1" key="1">
    <citation type="submission" date="2016-07" db="EMBL/GenBank/DDBJ databases">
        <authorList>
            <person name="Bretaudeau A."/>
        </authorList>
    </citation>
    <scope>NUCLEOTIDE SEQUENCE</scope>
    <source>
        <strain evidence="1">Rice</strain>
        <tissue evidence="1">Whole body</tissue>
    </source>
</reference>
<protein>
    <submittedName>
        <fullName evidence="1">SFRICE_000464</fullName>
    </submittedName>
</protein>
<accession>A0A2H1VMB5</accession>
<evidence type="ECO:0000313" key="1">
    <source>
        <dbReference type="EMBL" id="SOQ41970.1"/>
    </source>
</evidence>
<name>A0A2H1VMB5_SPOFR</name>
<dbReference type="EMBL" id="ODYU01003339">
    <property type="protein sequence ID" value="SOQ41970.1"/>
    <property type="molecule type" value="Genomic_DNA"/>
</dbReference>